<evidence type="ECO:0000313" key="1">
    <source>
        <dbReference type="EMBL" id="SCW65074.1"/>
    </source>
</evidence>
<name>A0A1G4S7B3_9BACL</name>
<dbReference type="AlphaFoldDB" id="A0A1G4S7B3"/>
<gene>
    <name evidence="1" type="ORF">SAMN04487970_102434</name>
</gene>
<dbReference type="Proteomes" id="UP000198601">
    <property type="component" value="Unassembled WGS sequence"/>
</dbReference>
<evidence type="ECO:0000313" key="2">
    <source>
        <dbReference type="Proteomes" id="UP000198601"/>
    </source>
</evidence>
<organism evidence="1 2">
    <name type="scientific">Paenibacillus tianmuensis</name>
    <dbReference type="NCBI Taxonomy" id="624147"/>
    <lineage>
        <taxon>Bacteria</taxon>
        <taxon>Bacillati</taxon>
        <taxon>Bacillota</taxon>
        <taxon>Bacilli</taxon>
        <taxon>Bacillales</taxon>
        <taxon>Paenibacillaceae</taxon>
        <taxon>Paenibacillus</taxon>
    </lineage>
</organism>
<accession>A0A1G4S7B3</accession>
<reference evidence="2" key="1">
    <citation type="submission" date="2016-10" db="EMBL/GenBank/DDBJ databases">
        <authorList>
            <person name="Varghese N."/>
            <person name="Submissions S."/>
        </authorList>
    </citation>
    <scope>NUCLEOTIDE SEQUENCE [LARGE SCALE GENOMIC DNA]</scope>
    <source>
        <strain evidence="2">CGMCC 1.8946</strain>
    </source>
</reference>
<proteinExistence type="predicted"/>
<protein>
    <submittedName>
        <fullName evidence="1">Uncharacterized protein</fullName>
    </submittedName>
</protein>
<dbReference type="EMBL" id="FMTT01000024">
    <property type="protein sequence ID" value="SCW65074.1"/>
    <property type="molecule type" value="Genomic_DNA"/>
</dbReference>
<keyword evidence="2" id="KW-1185">Reference proteome</keyword>
<sequence>MLVDEVFLDIEDEEVGFSFGMLIVILKEGRSALKNLNEALQRKRAVQIYFTDSTFNEDNIIKLTRCVLMPDDKHYFDFEEQGTYFKVNREHVDAERGKLNPGI</sequence>
<dbReference type="OrthoDB" id="2044786at2"/>